<evidence type="ECO:0000256" key="1">
    <source>
        <dbReference type="SAM" id="Phobius"/>
    </source>
</evidence>
<protein>
    <submittedName>
        <fullName evidence="2">Uncharacterized protein</fullName>
    </submittedName>
</protein>
<evidence type="ECO:0000313" key="3">
    <source>
        <dbReference type="Proteomes" id="UP000006468"/>
    </source>
</evidence>
<gene>
    <name evidence="2" type="ORF">GXY_09204</name>
</gene>
<dbReference type="AlphaFoldDB" id="D5QFC1"/>
<name>D5QFC1_NOVHA</name>
<reference evidence="2 3" key="1">
    <citation type="journal article" date="2010" name="J. Bacteriol.">
        <title>Genome sequence of a cellulose-producing bacterium, Gluconacetobacter hansenii ATCC 23769.</title>
        <authorList>
            <person name="Iyer P.R."/>
            <person name="Geib S.M."/>
            <person name="Catchmark J."/>
            <person name="Kao T.H."/>
            <person name="Tien M."/>
        </authorList>
    </citation>
    <scope>NUCLEOTIDE SEQUENCE [LARGE SCALE GENOMIC DNA]</scope>
    <source>
        <strain evidence="2 3">ATCC 23769</strain>
    </source>
</reference>
<organism evidence="2 3">
    <name type="scientific">Novacetimonas hansenii ATCC 23769</name>
    <dbReference type="NCBI Taxonomy" id="714995"/>
    <lineage>
        <taxon>Bacteria</taxon>
        <taxon>Pseudomonadati</taxon>
        <taxon>Pseudomonadota</taxon>
        <taxon>Alphaproteobacteria</taxon>
        <taxon>Acetobacterales</taxon>
        <taxon>Acetobacteraceae</taxon>
        <taxon>Novacetimonas</taxon>
    </lineage>
</organism>
<accession>D5QFC1</accession>
<comment type="caution">
    <text evidence="2">The sequence shown here is derived from an EMBL/GenBank/DDBJ whole genome shotgun (WGS) entry which is preliminary data.</text>
</comment>
<evidence type="ECO:0000313" key="2">
    <source>
        <dbReference type="EMBL" id="EFG84283.1"/>
    </source>
</evidence>
<dbReference type="HOGENOM" id="CLU_2699877_0_0_5"/>
<feature type="transmembrane region" description="Helical" evidence="1">
    <location>
        <begin position="54"/>
        <end position="72"/>
    </location>
</feature>
<keyword evidence="1" id="KW-0472">Membrane</keyword>
<keyword evidence="1" id="KW-1133">Transmembrane helix</keyword>
<dbReference type="Proteomes" id="UP000006468">
    <property type="component" value="Chromosome"/>
</dbReference>
<sequence>MDHASSSLFPDVACPISDVPGNVRSGMEVAMTMGTQYRPTPEPEMHPGRNTMDWLGIGIVVLTLALWGALMVL</sequence>
<proteinExistence type="predicted"/>
<dbReference type="EMBL" id="ADTV01000034">
    <property type="protein sequence ID" value="EFG84283.1"/>
    <property type="molecule type" value="Genomic_DNA"/>
</dbReference>
<keyword evidence="1" id="KW-0812">Transmembrane</keyword>